<evidence type="ECO:0000313" key="2">
    <source>
        <dbReference type="EMBL" id="SNS09033.1"/>
    </source>
</evidence>
<reference evidence="3" key="1">
    <citation type="submission" date="2017-06" db="EMBL/GenBank/DDBJ databases">
        <authorList>
            <person name="Varghese N."/>
            <person name="Submissions S."/>
        </authorList>
    </citation>
    <scope>NUCLEOTIDE SEQUENCE [LARGE SCALE GENOMIC DNA]</scope>
    <source>
        <strain evidence="3">NKM1</strain>
    </source>
</reference>
<feature type="domain" description="Glycosyl transferase family 1" evidence="1">
    <location>
        <begin position="200"/>
        <end position="362"/>
    </location>
</feature>
<keyword evidence="2" id="KW-0808">Transferase</keyword>
<protein>
    <submittedName>
        <fullName evidence="2">Glycosyltransferase involved in cell wall bisynthesis</fullName>
    </submittedName>
</protein>
<dbReference type="Proteomes" id="UP000198432">
    <property type="component" value="Unassembled WGS sequence"/>
</dbReference>
<dbReference type="AlphaFoldDB" id="A0A239BPM8"/>
<organism evidence="2 3">
    <name type="scientific">Pontibacter ummariensis</name>
    <dbReference type="NCBI Taxonomy" id="1610492"/>
    <lineage>
        <taxon>Bacteria</taxon>
        <taxon>Pseudomonadati</taxon>
        <taxon>Bacteroidota</taxon>
        <taxon>Cytophagia</taxon>
        <taxon>Cytophagales</taxon>
        <taxon>Hymenobacteraceae</taxon>
        <taxon>Pontibacter</taxon>
    </lineage>
</organism>
<dbReference type="OrthoDB" id="9790710at2"/>
<evidence type="ECO:0000259" key="1">
    <source>
        <dbReference type="Pfam" id="PF00534"/>
    </source>
</evidence>
<sequence>MKRLAIITTHPIQYNAPVFRMLASDPALLIRVFYTLGKTSVDIIDKGFGKKIDWGIPLLEGYDFRFVPNTSKDPGTSYFKGVVNPTLIRELEAFQPTNLLVFGWNFKSHLKVLRHFKNKVPIYFRGDSTLLDEEKGGRLFMRRLALTWTYHYIDKAFFVGTNNKQYFLKHGVKEKNLVFAPHAVDNERFGNDLLYQEEGEKIRNQLGIPKEHTVFMFTGKFEKKKNPLLLIQAFQKLNKKESSLLLVGNGALEGELKKKAEGEPNIYFLPFQNQNKMPAIYRAGDVLVLPSSGPGETWGLCMNEAMASGLPVIASTKVGGAVDLVQESKNGFIFESCNINCLEESLQQCLNKTKEELAAMGKVSKTIIANWSFQHICEAILTEVQGK</sequence>
<proteinExistence type="predicted"/>
<evidence type="ECO:0000313" key="3">
    <source>
        <dbReference type="Proteomes" id="UP000198432"/>
    </source>
</evidence>
<dbReference type="InterPro" id="IPR001296">
    <property type="entry name" value="Glyco_trans_1"/>
</dbReference>
<dbReference type="EMBL" id="FZOQ01000002">
    <property type="protein sequence ID" value="SNS09033.1"/>
    <property type="molecule type" value="Genomic_DNA"/>
</dbReference>
<name>A0A239BPM8_9BACT</name>
<dbReference type="PANTHER" id="PTHR45947">
    <property type="entry name" value="SULFOQUINOVOSYL TRANSFERASE SQD2"/>
    <property type="match status" value="1"/>
</dbReference>
<accession>A0A239BPM8</accession>
<dbReference type="PANTHER" id="PTHR45947:SF3">
    <property type="entry name" value="SULFOQUINOVOSYL TRANSFERASE SQD2"/>
    <property type="match status" value="1"/>
</dbReference>
<gene>
    <name evidence="2" type="ORF">SAMN06296052_10239</name>
</gene>
<dbReference type="InterPro" id="IPR050194">
    <property type="entry name" value="Glycosyltransferase_grp1"/>
</dbReference>
<dbReference type="RefSeq" id="WP_089317537.1">
    <property type="nucleotide sequence ID" value="NZ_FZOQ01000002.1"/>
</dbReference>
<dbReference type="CDD" id="cd03801">
    <property type="entry name" value="GT4_PimA-like"/>
    <property type="match status" value="1"/>
</dbReference>
<dbReference type="SUPFAM" id="SSF53756">
    <property type="entry name" value="UDP-Glycosyltransferase/glycogen phosphorylase"/>
    <property type="match status" value="1"/>
</dbReference>
<keyword evidence="3" id="KW-1185">Reference proteome</keyword>
<dbReference type="Pfam" id="PF00534">
    <property type="entry name" value="Glycos_transf_1"/>
    <property type="match status" value="1"/>
</dbReference>
<dbReference type="GO" id="GO:0016758">
    <property type="term" value="F:hexosyltransferase activity"/>
    <property type="evidence" value="ECO:0007669"/>
    <property type="project" value="TreeGrafter"/>
</dbReference>
<dbReference type="Gene3D" id="3.40.50.2000">
    <property type="entry name" value="Glycogen Phosphorylase B"/>
    <property type="match status" value="2"/>
</dbReference>